<evidence type="ECO:0000313" key="4">
    <source>
        <dbReference type="Proteomes" id="UP001596122"/>
    </source>
</evidence>
<dbReference type="InterPro" id="IPR003594">
    <property type="entry name" value="HATPase_dom"/>
</dbReference>
<reference evidence="4" key="1">
    <citation type="journal article" date="2019" name="Int. J. Syst. Evol. Microbiol.">
        <title>The Global Catalogue of Microorganisms (GCM) 10K type strain sequencing project: providing services to taxonomists for standard genome sequencing and annotation.</title>
        <authorList>
            <consortium name="The Broad Institute Genomics Platform"/>
            <consortium name="The Broad Institute Genome Sequencing Center for Infectious Disease"/>
            <person name="Wu L."/>
            <person name="Ma J."/>
        </authorList>
    </citation>
    <scope>NUCLEOTIDE SEQUENCE [LARGE SCALE GENOMIC DNA]</scope>
    <source>
        <strain evidence="4">CCUG 43114</strain>
    </source>
</reference>
<keyword evidence="1" id="KW-0418">Kinase</keyword>
<dbReference type="InterPro" id="IPR050267">
    <property type="entry name" value="Anti-sigma-factor_SerPK"/>
</dbReference>
<proteinExistence type="predicted"/>
<keyword evidence="4" id="KW-1185">Reference proteome</keyword>
<evidence type="ECO:0000256" key="1">
    <source>
        <dbReference type="ARBA" id="ARBA00022527"/>
    </source>
</evidence>
<gene>
    <name evidence="3" type="ORF">ACFPJ6_07315</name>
</gene>
<dbReference type="RefSeq" id="WP_340267979.1">
    <property type="nucleotide sequence ID" value="NZ_JBBEOG010000002.1"/>
</dbReference>
<comment type="caution">
    <text evidence="3">The sequence shown here is derived from an EMBL/GenBank/DDBJ whole genome shotgun (WGS) entry which is preliminary data.</text>
</comment>
<dbReference type="PANTHER" id="PTHR35526:SF3">
    <property type="entry name" value="ANTI-SIGMA-F FACTOR RSBW"/>
    <property type="match status" value="1"/>
</dbReference>
<dbReference type="PANTHER" id="PTHR35526">
    <property type="entry name" value="ANTI-SIGMA-F FACTOR RSBW-RELATED"/>
    <property type="match status" value="1"/>
</dbReference>
<name>A0ABW0GL24_9MICO</name>
<dbReference type="InterPro" id="IPR036890">
    <property type="entry name" value="HATPase_C_sf"/>
</dbReference>
<dbReference type="EMBL" id="JBHSLD010000007">
    <property type="protein sequence ID" value="MFC5380593.1"/>
    <property type="molecule type" value="Genomic_DNA"/>
</dbReference>
<dbReference type="Pfam" id="PF13581">
    <property type="entry name" value="HATPase_c_2"/>
    <property type="match status" value="1"/>
</dbReference>
<keyword evidence="3" id="KW-0067">ATP-binding</keyword>
<evidence type="ECO:0000313" key="3">
    <source>
        <dbReference type="EMBL" id="MFC5380593.1"/>
    </source>
</evidence>
<evidence type="ECO:0000259" key="2">
    <source>
        <dbReference type="Pfam" id="PF13581"/>
    </source>
</evidence>
<dbReference type="CDD" id="cd16936">
    <property type="entry name" value="HATPase_RsbW-like"/>
    <property type="match status" value="1"/>
</dbReference>
<dbReference type="SUPFAM" id="SSF55874">
    <property type="entry name" value="ATPase domain of HSP90 chaperone/DNA topoisomerase II/histidine kinase"/>
    <property type="match status" value="1"/>
</dbReference>
<protein>
    <submittedName>
        <fullName evidence="3">ATP-binding protein</fullName>
    </submittedName>
</protein>
<dbReference type="Proteomes" id="UP001596122">
    <property type="component" value="Unassembled WGS sequence"/>
</dbReference>
<organism evidence="3 4">
    <name type="scientific">Aquipuribacter nitratireducens</name>
    <dbReference type="NCBI Taxonomy" id="650104"/>
    <lineage>
        <taxon>Bacteria</taxon>
        <taxon>Bacillati</taxon>
        <taxon>Actinomycetota</taxon>
        <taxon>Actinomycetes</taxon>
        <taxon>Micrococcales</taxon>
        <taxon>Intrasporangiaceae</taxon>
        <taxon>Aquipuribacter</taxon>
    </lineage>
</organism>
<dbReference type="Gene3D" id="3.30.565.10">
    <property type="entry name" value="Histidine kinase-like ATPase, C-terminal domain"/>
    <property type="match status" value="1"/>
</dbReference>
<feature type="domain" description="Histidine kinase/HSP90-like ATPase" evidence="2">
    <location>
        <begin position="25"/>
        <end position="135"/>
    </location>
</feature>
<keyword evidence="1" id="KW-0808">Transferase</keyword>
<keyword evidence="1" id="KW-0723">Serine/threonine-protein kinase</keyword>
<accession>A0ABW0GL24</accession>
<keyword evidence="3" id="KW-0547">Nucleotide-binding</keyword>
<dbReference type="GO" id="GO:0005524">
    <property type="term" value="F:ATP binding"/>
    <property type="evidence" value="ECO:0007669"/>
    <property type="project" value="UniProtKB-KW"/>
</dbReference>
<sequence length="155" mass="16919">MTLPGDEGTGDSARPTTVVEQLSLPPRASSAREARRWVVRQLEVWSLEPLCEQVELLTTEVVTNSLLHAGTPMLVEVVREGAGVRVSVTDGSSVVPTRRRYSPNASTGRGMTLLSGLADDYGWHTTPGGKVTWFRVERVRDAWGDVRFDDVMGGP</sequence>